<sequence>MYKKILFLLLTFSFLPFSSADSHNDKSVDKDSKVGIFGYWKKEDCKKISEASGRLLYSAGVMLEESRKHREAGHPLKAEQSASAAKYLAEMASHYANNFEAYCKRPA</sequence>
<accession>A0A937JFV0</accession>
<evidence type="ECO:0000313" key="2">
    <source>
        <dbReference type="EMBL" id="MBL6903304.1"/>
    </source>
</evidence>
<feature type="signal peptide" evidence="1">
    <location>
        <begin position="1"/>
        <end position="20"/>
    </location>
</feature>
<keyword evidence="1" id="KW-0732">Signal</keyword>
<evidence type="ECO:0000313" key="3">
    <source>
        <dbReference type="Proteomes" id="UP000705230"/>
    </source>
</evidence>
<feature type="chain" id="PRO_5037233446" evidence="1">
    <location>
        <begin position="21"/>
        <end position="107"/>
    </location>
</feature>
<comment type="caution">
    <text evidence="2">The sequence shown here is derived from an EMBL/GenBank/DDBJ whole genome shotgun (WGS) entry which is preliminary data.</text>
</comment>
<protein>
    <submittedName>
        <fullName evidence="2">Uncharacterized protein</fullName>
    </submittedName>
</protein>
<reference evidence="2" key="1">
    <citation type="submission" date="2020-10" db="EMBL/GenBank/DDBJ databases">
        <title>Microbiome of the Black Sea water column analyzed by genome centric metagenomics.</title>
        <authorList>
            <person name="Cabello-Yeves P.J."/>
            <person name="Callieri C."/>
            <person name="Picazo A."/>
            <person name="Mehrshad M."/>
            <person name="Haro-Moreno J.M."/>
            <person name="Roda-Garcia J."/>
            <person name="Dzembekova N."/>
            <person name="Slabakova V."/>
            <person name="Slabakova N."/>
            <person name="Moncheva S."/>
            <person name="Rodriguez-Valera F."/>
        </authorList>
    </citation>
    <scope>NUCLEOTIDE SEQUENCE</scope>
    <source>
        <strain evidence="2">BS30m-G43</strain>
    </source>
</reference>
<name>A0A937JFV0_9GAMM</name>
<organism evidence="2 3">
    <name type="scientific">SAR86 cluster bacterium</name>
    <dbReference type="NCBI Taxonomy" id="2030880"/>
    <lineage>
        <taxon>Bacteria</taxon>
        <taxon>Pseudomonadati</taxon>
        <taxon>Pseudomonadota</taxon>
        <taxon>Gammaproteobacteria</taxon>
        <taxon>SAR86 cluster</taxon>
    </lineage>
</organism>
<dbReference type="AlphaFoldDB" id="A0A937JFV0"/>
<proteinExistence type="predicted"/>
<dbReference type="EMBL" id="JADHSG010000004">
    <property type="protein sequence ID" value="MBL6903304.1"/>
    <property type="molecule type" value="Genomic_DNA"/>
</dbReference>
<gene>
    <name evidence="2" type="ORF">ISR29_03790</name>
</gene>
<evidence type="ECO:0000256" key="1">
    <source>
        <dbReference type="SAM" id="SignalP"/>
    </source>
</evidence>
<dbReference type="Proteomes" id="UP000705230">
    <property type="component" value="Unassembled WGS sequence"/>
</dbReference>